<keyword evidence="2" id="KW-0067">ATP-binding</keyword>
<dbReference type="Gene3D" id="3.30.300.30">
    <property type="match status" value="1"/>
</dbReference>
<protein>
    <submittedName>
        <fullName evidence="5">Long-subunit acyl-CoA synthetase (AMP-forming)</fullName>
    </submittedName>
</protein>
<organism evidence="5 6">
    <name type="scientific">Lacibacter cauensis</name>
    <dbReference type="NCBI Taxonomy" id="510947"/>
    <lineage>
        <taxon>Bacteria</taxon>
        <taxon>Pseudomonadati</taxon>
        <taxon>Bacteroidota</taxon>
        <taxon>Chitinophagia</taxon>
        <taxon>Chitinophagales</taxon>
        <taxon>Chitinophagaceae</taxon>
        <taxon>Lacibacter</taxon>
    </lineage>
</organism>
<dbReference type="SUPFAM" id="SSF56801">
    <property type="entry name" value="Acetyl-CoA synthetase-like"/>
    <property type="match status" value="1"/>
</dbReference>
<evidence type="ECO:0000313" key="6">
    <source>
        <dbReference type="Proteomes" id="UP000316167"/>
    </source>
</evidence>
<comment type="catalytic activity">
    <reaction evidence="3">
        <text>a long-chain fatty acid + ATP + CoA = a long-chain fatty acyl-CoA + AMP + diphosphate</text>
        <dbReference type="Rhea" id="RHEA:15421"/>
        <dbReference type="ChEBI" id="CHEBI:30616"/>
        <dbReference type="ChEBI" id="CHEBI:33019"/>
        <dbReference type="ChEBI" id="CHEBI:57287"/>
        <dbReference type="ChEBI" id="CHEBI:57560"/>
        <dbReference type="ChEBI" id="CHEBI:83139"/>
        <dbReference type="ChEBI" id="CHEBI:456215"/>
        <dbReference type="EC" id="6.2.1.3"/>
    </reaction>
    <physiologicalReaction direction="left-to-right" evidence="3">
        <dbReference type="Rhea" id="RHEA:15422"/>
    </physiologicalReaction>
</comment>
<dbReference type="OrthoDB" id="9778383at2"/>
<evidence type="ECO:0000259" key="4">
    <source>
        <dbReference type="Pfam" id="PF00501"/>
    </source>
</evidence>
<dbReference type="Pfam" id="PF23562">
    <property type="entry name" value="AMP-binding_C_3"/>
    <property type="match status" value="1"/>
</dbReference>
<reference evidence="5 6" key="1">
    <citation type="journal article" date="2015" name="Stand. Genomic Sci.">
        <title>Genomic Encyclopedia of Bacterial and Archaeal Type Strains, Phase III: the genomes of soil and plant-associated and newly described type strains.</title>
        <authorList>
            <person name="Whitman W.B."/>
            <person name="Woyke T."/>
            <person name="Klenk H.P."/>
            <person name="Zhou Y."/>
            <person name="Lilburn T.G."/>
            <person name="Beck B.J."/>
            <person name="De Vos P."/>
            <person name="Vandamme P."/>
            <person name="Eisen J.A."/>
            <person name="Garrity G."/>
            <person name="Hugenholtz P."/>
            <person name="Kyrpides N.C."/>
        </authorList>
    </citation>
    <scope>NUCLEOTIDE SEQUENCE [LARGE SCALE GENOMIC DNA]</scope>
    <source>
        <strain evidence="5 6">CGMCC 1.7271</strain>
    </source>
</reference>
<dbReference type="RefSeq" id="WP_144888168.1">
    <property type="nucleotide sequence ID" value="NZ_VLLE01000006.1"/>
</dbReference>
<dbReference type="InterPro" id="IPR045851">
    <property type="entry name" value="AMP-bd_C_sf"/>
</dbReference>
<dbReference type="EMBL" id="VLLE01000006">
    <property type="protein sequence ID" value="TWI79403.1"/>
    <property type="molecule type" value="Genomic_DNA"/>
</dbReference>
<evidence type="ECO:0000313" key="5">
    <source>
        <dbReference type="EMBL" id="TWI79403.1"/>
    </source>
</evidence>
<evidence type="ECO:0000256" key="1">
    <source>
        <dbReference type="ARBA" id="ARBA00022741"/>
    </source>
</evidence>
<dbReference type="InterPro" id="IPR020845">
    <property type="entry name" value="AMP-binding_CS"/>
</dbReference>
<dbReference type="PANTHER" id="PTHR43272:SF33">
    <property type="entry name" value="AMP-BINDING DOMAIN-CONTAINING PROTEIN-RELATED"/>
    <property type="match status" value="1"/>
</dbReference>
<name>A0A562SE79_9BACT</name>
<accession>A0A562SE79</accession>
<dbReference type="InterPro" id="IPR000873">
    <property type="entry name" value="AMP-dep_synth/lig_dom"/>
</dbReference>
<dbReference type="Pfam" id="PF00501">
    <property type="entry name" value="AMP-binding"/>
    <property type="match status" value="1"/>
</dbReference>
<dbReference type="InterPro" id="IPR042099">
    <property type="entry name" value="ANL_N_sf"/>
</dbReference>
<sequence>MPASTPLQKFLENVDQYPNEIYLRQPINGQWITWTWKQADDECRRIAAALHSLQLPKGSHIAILSKNCAQWMMADIAIMMAGCISIPVYPTLTAHAIQPILEHSEAKAIFIGKLDDFSTQEAGIPPHLIRIGFDLYGRNERYNWNELITQHEPLQHAHEWTQEELLTIIYTSGTTGKPKGVMHTAGNFDRVLGAATKEIHLRKHAALFSYLPLSHIAERMGVEMNSIYNACVVSFAESVESFASNVQEIQPEVFFAVPRLWNKFREGILTKISQKKLNLLLSIPVINSVIRKSIKKKLGLSRARHIYSASAPISVDVLKWFAKLDINITQALGMTEDCVYAHFERYYDYRHGSVGKPFAGLLVKITEEGELRVKSPSNTLGYYKEPEMTAELFDEEGYLRTGDICEYDHDGYLFVTGRLKDQFKTDKGKFISPAPIEMKLLANPDIEQCCVVGMSIPQPIALITLSEIGKAKTKQEVEESLAASLAAVNPDLENYERMAKAVVMKENWTIENGLLTPTLKVKRNQVEKIHQQFYPKWFEEKGKVIWE</sequence>
<feature type="domain" description="AMP-dependent synthetase/ligase" evidence="4">
    <location>
        <begin position="12"/>
        <end position="383"/>
    </location>
</feature>
<dbReference type="Proteomes" id="UP000316167">
    <property type="component" value="Unassembled WGS sequence"/>
</dbReference>
<comment type="caution">
    <text evidence="5">The sequence shown here is derived from an EMBL/GenBank/DDBJ whole genome shotgun (WGS) entry which is preliminary data.</text>
</comment>
<keyword evidence="1" id="KW-0547">Nucleotide-binding</keyword>
<proteinExistence type="predicted"/>
<dbReference type="GO" id="GO:0016020">
    <property type="term" value="C:membrane"/>
    <property type="evidence" value="ECO:0007669"/>
    <property type="project" value="TreeGrafter"/>
</dbReference>
<dbReference type="AlphaFoldDB" id="A0A562SE79"/>
<dbReference type="PANTHER" id="PTHR43272">
    <property type="entry name" value="LONG-CHAIN-FATTY-ACID--COA LIGASE"/>
    <property type="match status" value="1"/>
</dbReference>
<evidence type="ECO:0000256" key="3">
    <source>
        <dbReference type="ARBA" id="ARBA00024484"/>
    </source>
</evidence>
<gene>
    <name evidence="5" type="ORF">IQ13_3807</name>
</gene>
<dbReference type="Gene3D" id="3.40.50.12780">
    <property type="entry name" value="N-terminal domain of ligase-like"/>
    <property type="match status" value="1"/>
</dbReference>
<keyword evidence="6" id="KW-1185">Reference proteome</keyword>
<dbReference type="GO" id="GO:0005524">
    <property type="term" value="F:ATP binding"/>
    <property type="evidence" value="ECO:0007669"/>
    <property type="project" value="UniProtKB-KW"/>
</dbReference>
<dbReference type="PROSITE" id="PS00455">
    <property type="entry name" value="AMP_BINDING"/>
    <property type="match status" value="1"/>
</dbReference>
<dbReference type="GO" id="GO:0004467">
    <property type="term" value="F:long-chain fatty acid-CoA ligase activity"/>
    <property type="evidence" value="ECO:0007669"/>
    <property type="project" value="UniProtKB-EC"/>
</dbReference>
<evidence type="ECO:0000256" key="2">
    <source>
        <dbReference type="ARBA" id="ARBA00022840"/>
    </source>
</evidence>